<proteinExistence type="inferred from homology"/>
<evidence type="ECO:0000256" key="2">
    <source>
        <dbReference type="ARBA" id="ARBA00012417"/>
    </source>
</evidence>
<dbReference type="InterPro" id="IPR006133">
    <property type="entry name" value="DNA-dir_DNA_pol_B_exonuc"/>
</dbReference>
<dbReference type="Gene3D" id="3.30.420.10">
    <property type="entry name" value="Ribonuclease H-like superfamily/Ribonuclease H"/>
    <property type="match status" value="1"/>
</dbReference>
<evidence type="ECO:0000256" key="3">
    <source>
        <dbReference type="ARBA" id="ARBA00022679"/>
    </source>
</evidence>
<protein>
    <recommendedName>
        <fullName evidence="7">DNA polymerase delta catalytic subunit</fullName>
        <ecNumber evidence="2">2.7.7.7</ecNumber>
    </recommendedName>
</protein>
<evidence type="ECO:0000256" key="7">
    <source>
        <dbReference type="ARBA" id="ARBA00024411"/>
    </source>
</evidence>
<organism evidence="11 12">
    <name type="scientific">Funneliformis geosporum</name>
    <dbReference type="NCBI Taxonomy" id="1117311"/>
    <lineage>
        <taxon>Eukaryota</taxon>
        <taxon>Fungi</taxon>
        <taxon>Fungi incertae sedis</taxon>
        <taxon>Mucoromycota</taxon>
        <taxon>Glomeromycotina</taxon>
        <taxon>Glomeromycetes</taxon>
        <taxon>Glomerales</taxon>
        <taxon>Glomeraceae</taxon>
        <taxon>Funneliformis</taxon>
    </lineage>
</organism>
<dbReference type="EC" id="2.7.7.7" evidence="2"/>
<dbReference type="SMART" id="SM00486">
    <property type="entry name" value="POLBc"/>
    <property type="match status" value="1"/>
</dbReference>
<comment type="catalytic activity">
    <reaction evidence="8">
        <text>DNA(n) + a 2'-deoxyribonucleoside 5'-triphosphate = DNA(n+1) + diphosphate</text>
        <dbReference type="Rhea" id="RHEA:22508"/>
        <dbReference type="Rhea" id="RHEA-COMP:17339"/>
        <dbReference type="Rhea" id="RHEA-COMP:17340"/>
        <dbReference type="ChEBI" id="CHEBI:33019"/>
        <dbReference type="ChEBI" id="CHEBI:61560"/>
        <dbReference type="ChEBI" id="CHEBI:173112"/>
        <dbReference type="EC" id="2.7.7.7"/>
    </reaction>
</comment>
<dbReference type="InterPro" id="IPR012337">
    <property type="entry name" value="RNaseH-like_sf"/>
</dbReference>
<evidence type="ECO:0000256" key="1">
    <source>
        <dbReference type="ARBA" id="ARBA00005755"/>
    </source>
</evidence>
<feature type="non-terminal residue" evidence="11">
    <location>
        <position position="520"/>
    </location>
</feature>
<reference evidence="11" key="1">
    <citation type="submission" date="2022-08" db="EMBL/GenBank/DDBJ databases">
        <authorList>
            <person name="Kallberg Y."/>
            <person name="Tangrot J."/>
            <person name="Rosling A."/>
        </authorList>
    </citation>
    <scope>NUCLEOTIDE SEQUENCE</scope>
    <source>
        <strain evidence="11">Wild A</strain>
    </source>
</reference>
<dbReference type="InterPro" id="IPR036397">
    <property type="entry name" value="RNaseH_sf"/>
</dbReference>
<evidence type="ECO:0000259" key="10">
    <source>
        <dbReference type="Pfam" id="PF03104"/>
    </source>
</evidence>
<evidence type="ECO:0000313" key="12">
    <source>
        <dbReference type="Proteomes" id="UP001153678"/>
    </source>
</evidence>
<keyword evidence="12" id="KW-1185">Reference proteome</keyword>
<dbReference type="InterPro" id="IPR023211">
    <property type="entry name" value="DNA_pol_palm_dom_sf"/>
</dbReference>
<evidence type="ECO:0000256" key="4">
    <source>
        <dbReference type="ARBA" id="ARBA00022695"/>
    </source>
</evidence>
<dbReference type="Pfam" id="PF00136">
    <property type="entry name" value="DNA_pol_B"/>
    <property type="match status" value="1"/>
</dbReference>
<dbReference type="AlphaFoldDB" id="A0A9W4SZ80"/>
<dbReference type="GO" id="GO:0006261">
    <property type="term" value="P:DNA-templated DNA replication"/>
    <property type="evidence" value="ECO:0007669"/>
    <property type="project" value="TreeGrafter"/>
</dbReference>
<feature type="domain" description="DNA-directed DNA polymerase family B multifunctional" evidence="9">
    <location>
        <begin position="419"/>
        <end position="509"/>
    </location>
</feature>
<dbReference type="InterPro" id="IPR006134">
    <property type="entry name" value="DNA-dir_DNA_pol_B_multi_dom"/>
</dbReference>
<comment type="similarity">
    <text evidence="1">Belongs to the DNA polymerase type-B family.</text>
</comment>
<keyword evidence="4" id="KW-0548">Nucleotidyltransferase</keyword>
<dbReference type="InterPro" id="IPR006172">
    <property type="entry name" value="DNA-dir_DNA_pol_B"/>
</dbReference>
<dbReference type="SUPFAM" id="SSF53098">
    <property type="entry name" value="Ribonuclease H-like"/>
    <property type="match status" value="1"/>
</dbReference>
<dbReference type="Proteomes" id="UP001153678">
    <property type="component" value="Unassembled WGS sequence"/>
</dbReference>
<dbReference type="GO" id="GO:0003677">
    <property type="term" value="F:DNA binding"/>
    <property type="evidence" value="ECO:0007669"/>
    <property type="project" value="UniProtKB-KW"/>
</dbReference>
<sequence>IPPRDELAIRNDEDSTSILKDEIAKHRDIPFMPVDIEEAKEYINNIPHYILRLYGSLINSQKAVVTITGIKTAGGIINMSLIRMECIKAFPIRGYHAEKKPYLHIITSNKDLRFTAFNIISSYNSKVDPECKIETASDDTGTYYRKVAREYQIPLSGWGLIDNFEPLYKIYPSSLFTCDWTLVLTWDIETHDSRGLGNKVSEAKNETAQVFMICMTIHWKDDPKPLEQICLVDVETAPDPHWTTIICENQANLLKAFALCWKSFAPDIELGFNDSEKATKLNVLNWMVQRMSANPHKKAETNSILTWNYFGETGKPLTNGFFQRSQWVKKERQDKEKYSLDGKADMPMSKLWKYYSEARDRTSDSSVKNMHEIVNYCVIDALRCQELMVKENVIKDYREVASIAYISLFDSHYYAIKKKVSNLLGAEAWAQDILFSMKNSDQKASKKFPGAYVFPLERGLENKRPVTGLDFASLYPSIIMTYNLSPEKMISTLSEADELKRENKMLYSIEFKYNGEFVRA</sequence>
<evidence type="ECO:0000313" key="11">
    <source>
        <dbReference type="EMBL" id="CAI2186272.1"/>
    </source>
</evidence>
<dbReference type="InterPro" id="IPR050240">
    <property type="entry name" value="DNA_pol_type-B"/>
</dbReference>
<dbReference type="InterPro" id="IPR043502">
    <property type="entry name" value="DNA/RNA_pol_sf"/>
</dbReference>
<evidence type="ECO:0000256" key="6">
    <source>
        <dbReference type="ARBA" id="ARBA00023125"/>
    </source>
</evidence>
<dbReference type="EMBL" id="CAMKVN010004068">
    <property type="protein sequence ID" value="CAI2186272.1"/>
    <property type="molecule type" value="Genomic_DNA"/>
</dbReference>
<dbReference type="Pfam" id="PF03104">
    <property type="entry name" value="DNA_pol_B_exo1"/>
    <property type="match status" value="1"/>
</dbReference>
<dbReference type="OrthoDB" id="2405313at2759"/>
<dbReference type="Gene3D" id="3.90.1600.10">
    <property type="entry name" value="Palm domain of DNA polymerase"/>
    <property type="match status" value="1"/>
</dbReference>
<dbReference type="SUPFAM" id="SSF56672">
    <property type="entry name" value="DNA/RNA polymerases"/>
    <property type="match status" value="1"/>
</dbReference>
<evidence type="ECO:0000256" key="8">
    <source>
        <dbReference type="ARBA" id="ARBA00049244"/>
    </source>
</evidence>
<dbReference type="PANTHER" id="PTHR10322">
    <property type="entry name" value="DNA POLYMERASE CATALYTIC SUBUNIT"/>
    <property type="match status" value="1"/>
</dbReference>
<evidence type="ECO:0000256" key="5">
    <source>
        <dbReference type="ARBA" id="ARBA00022932"/>
    </source>
</evidence>
<dbReference type="GO" id="GO:0003887">
    <property type="term" value="F:DNA-directed DNA polymerase activity"/>
    <property type="evidence" value="ECO:0007669"/>
    <property type="project" value="UniProtKB-KW"/>
</dbReference>
<feature type="domain" description="DNA-directed DNA polymerase family B exonuclease" evidence="10">
    <location>
        <begin position="183"/>
        <end position="273"/>
    </location>
</feature>
<dbReference type="GO" id="GO:0000166">
    <property type="term" value="F:nucleotide binding"/>
    <property type="evidence" value="ECO:0007669"/>
    <property type="project" value="InterPro"/>
</dbReference>
<dbReference type="PANTHER" id="PTHR10322:SF23">
    <property type="entry name" value="DNA POLYMERASE DELTA CATALYTIC SUBUNIT"/>
    <property type="match status" value="1"/>
</dbReference>
<keyword evidence="5" id="KW-0239">DNA-directed DNA polymerase</keyword>
<evidence type="ECO:0000259" key="9">
    <source>
        <dbReference type="Pfam" id="PF00136"/>
    </source>
</evidence>
<gene>
    <name evidence="11" type="ORF">FWILDA_LOCUS12492</name>
</gene>
<keyword evidence="6" id="KW-0238">DNA-binding</keyword>
<keyword evidence="3" id="KW-0808">Transferase</keyword>
<comment type="caution">
    <text evidence="11">The sequence shown here is derived from an EMBL/GenBank/DDBJ whole genome shotgun (WGS) entry which is preliminary data.</text>
</comment>
<name>A0A9W4SZ80_9GLOM</name>
<accession>A0A9W4SZ80</accession>